<dbReference type="KEGG" id="opf:CBP31_09150"/>
<dbReference type="SUPFAM" id="SSF52540">
    <property type="entry name" value="P-loop containing nucleoside triphosphate hydrolases"/>
    <property type="match status" value="1"/>
</dbReference>
<dbReference type="RefSeq" id="WP_087036565.1">
    <property type="nucleotide sequence ID" value="NZ_CP021377.1"/>
</dbReference>
<keyword evidence="1" id="KW-0547">Nucleotide-binding</keyword>
<evidence type="ECO:0000256" key="2">
    <source>
        <dbReference type="ARBA" id="ARBA00022840"/>
    </source>
</evidence>
<dbReference type="AlphaFoldDB" id="A0A1Y0D5E9"/>
<keyword evidence="7" id="KW-1185">Reference proteome</keyword>
<dbReference type="Gene3D" id="3.40.50.300">
    <property type="entry name" value="P-loop containing nucleotide triphosphate hydrolases"/>
    <property type="match status" value="1"/>
</dbReference>
<dbReference type="InterPro" id="IPR002197">
    <property type="entry name" value="HTH_Fis"/>
</dbReference>
<dbReference type="EMBL" id="CP021377">
    <property type="protein sequence ID" value="ART82771.1"/>
    <property type="molecule type" value="Genomic_DNA"/>
</dbReference>
<dbReference type="GO" id="GO:0043565">
    <property type="term" value="F:sequence-specific DNA binding"/>
    <property type="evidence" value="ECO:0007669"/>
    <property type="project" value="InterPro"/>
</dbReference>
<organism evidence="6 7">
    <name type="scientific">Oceanisphaera profunda</name>
    <dbReference type="NCBI Taxonomy" id="1416627"/>
    <lineage>
        <taxon>Bacteria</taxon>
        <taxon>Pseudomonadati</taxon>
        <taxon>Pseudomonadota</taxon>
        <taxon>Gammaproteobacteria</taxon>
        <taxon>Aeromonadales</taxon>
        <taxon>Aeromonadaceae</taxon>
        <taxon>Oceanisphaera</taxon>
    </lineage>
</organism>
<dbReference type="InterPro" id="IPR045343">
    <property type="entry name" value="VpsR"/>
</dbReference>
<dbReference type="InterPro" id="IPR009057">
    <property type="entry name" value="Homeodomain-like_sf"/>
</dbReference>
<dbReference type="InterPro" id="IPR027417">
    <property type="entry name" value="P-loop_NTPase"/>
</dbReference>
<dbReference type="InterPro" id="IPR058031">
    <property type="entry name" value="AAA_lid_NorR"/>
</dbReference>
<name>A0A1Y0D5E9_9GAMM</name>
<dbReference type="PROSITE" id="PS50045">
    <property type="entry name" value="SIGMA54_INTERACT_4"/>
    <property type="match status" value="1"/>
</dbReference>
<keyword evidence="2" id="KW-0067">ATP-binding</keyword>
<sequence>MLLEREILVLQCSSGLRVLGNLHANWTLIRYKCLEAAGQYLAHSTASVGILDCSGAEQPDPKLESWLDSYKGIFWVAVLSKCQLARKEWQLFVATHCYDYHTIPISEEKLFITIGRAYGMTSLKNNLNLPFHRGQVIGGHDSFKKILRQLHRHSGGGLTLYGESGTGKRLLAKTWANIKGFRFLELNTKSHDNELDDYVSKLGGIFKESVNDPYCFYINNVELLSKYMQNHICSLISNDSCNASHCDFVFCCGVDFEEIEGVGLFSPEFLILLKKNWLVLPPLRERGQDKLVLAKHYLYKISREQKKRLLGFSHDAEQAILKYDWLGNVTELIEKVMLGVSACEDNYLSAELMGLEDERALHEYTNLSLLEAREEAEALAIKRALNLVSGRPGQAAELLGISRASLYRLITRYGIRR</sequence>
<gene>
    <name evidence="6" type="ORF">CBP31_09150</name>
</gene>
<evidence type="ECO:0000256" key="3">
    <source>
        <dbReference type="ARBA" id="ARBA00023015"/>
    </source>
</evidence>
<dbReference type="SUPFAM" id="SSF46689">
    <property type="entry name" value="Homeodomain-like"/>
    <property type="match status" value="1"/>
</dbReference>
<keyword evidence="4" id="KW-0804">Transcription</keyword>
<dbReference type="Gene3D" id="1.10.10.60">
    <property type="entry name" value="Homeodomain-like"/>
    <property type="match status" value="1"/>
</dbReference>
<evidence type="ECO:0000313" key="6">
    <source>
        <dbReference type="EMBL" id="ART82771.1"/>
    </source>
</evidence>
<dbReference type="PRINTS" id="PR01590">
    <property type="entry name" value="HTHFIS"/>
</dbReference>
<feature type="domain" description="Sigma-54 factor interaction" evidence="5">
    <location>
        <begin position="183"/>
        <end position="341"/>
    </location>
</feature>
<protein>
    <recommendedName>
        <fullName evidence="5">Sigma-54 factor interaction domain-containing protein</fullName>
    </recommendedName>
</protein>
<dbReference type="GO" id="GO:0005524">
    <property type="term" value="F:ATP binding"/>
    <property type="evidence" value="ECO:0007669"/>
    <property type="project" value="UniProtKB-KW"/>
</dbReference>
<reference evidence="6 7" key="1">
    <citation type="journal article" date="2014" name="Int. J. Syst. Evol. Microbiol.">
        <title>Oceanisphaera profunda sp. nov., a marine bacterium isolated from deep-sea sediment, and emended description of the genus Oceanisphaera.</title>
        <authorList>
            <person name="Xu Z."/>
            <person name="Zhang X.Y."/>
            <person name="Su H.N."/>
            <person name="Yu Z.C."/>
            <person name="Liu C."/>
            <person name="Li H."/>
            <person name="Chen X.L."/>
            <person name="Song X.Y."/>
            <person name="Xie B.B."/>
            <person name="Qin Q.L."/>
            <person name="Zhou B.C."/>
            <person name="Shi M."/>
            <person name="Huang Y."/>
            <person name="Zhang Y.Z."/>
        </authorList>
    </citation>
    <scope>NUCLEOTIDE SEQUENCE [LARGE SCALE GENOMIC DNA]</scope>
    <source>
        <strain evidence="6 7">SM1222</strain>
    </source>
</reference>
<dbReference type="InterPro" id="IPR002078">
    <property type="entry name" value="Sigma_54_int"/>
</dbReference>
<evidence type="ECO:0000313" key="7">
    <source>
        <dbReference type="Proteomes" id="UP000243937"/>
    </source>
</evidence>
<dbReference type="Pfam" id="PF25601">
    <property type="entry name" value="AAA_lid_14"/>
    <property type="match status" value="1"/>
</dbReference>
<accession>A0A1Y0D5E9</accession>
<dbReference type="Gene3D" id="1.10.8.60">
    <property type="match status" value="1"/>
</dbReference>
<dbReference type="Pfam" id="PF02954">
    <property type="entry name" value="HTH_8"/>
    <property type="match status" value="1"/>
</dbReference>
<evidence type="ECO:0000256" key="4">
    <source>
        <dbReference type="ARBA" id="ARBA00023163"/>
    </source>
</evidence>
<dbReference type="GO" id="GO:0006355">
    <property type="term" value="P:regulation of DNA-templated transcription"/>
    <property type="evidence" value="ECO:0007669"/>
    <property type="project" value="InterPro"/>
</dbReference>
<proteinExistence type="predicted"/>
<dbReference type="Proteomes" id="UP000243937">
    <property type="component" value="Chromosome"/>
</dbReference>
<keyword evidence="3" id="KW-0805">Transcription regulation</keyword>
<evidence type="ECO:0000259" key="5">
    <source>
        <dbReference type="PROSITE" id="PS50045"/>
    </source>
</evidence>
<dbReference type="PANTHER" id="PTHR32071">
    <property type="entry name" value="TRANSCRIPTIONAL REGULATORY PROTEIN"/>
    <property type="match status" value="1"/>
</dbReference>
<evidence type="ECO:0000256" key="1">
    <source>
        <dbReference type="ARBA" id="ARBA00022741"/>
    </source>
</evidence>
<dbReference type="Pfam" id="PF20161">
    <property type="entry name" value="VpsR"/>
    <property type="match status" value="1"/>
</dbReference>